<name>D7G6A1_ECTSI</name>
<evidence type="ECO:0000313" key="3">
    <source>
        <dbReference type="Proteomes" id="UP000002630"/>
    </source>
</evidence>
<sequence>MIPTRFSQRARNLEYATKRAGYAPSLAFRAMSRKDMAVHSMLNVKEAVAAGALVRMKTGKRRGAESLPPAVPERGRRGQEAIPYGGVGGGGGRVEPEALPPRRRLHDARGPGGTGVILGRRRQQQ</sequence>
<gene>
    <name evidence="2" type="ORF">Esi_0073_0058</name>
</gene>
<keyword evidence="3" id="KW-1185">Reference proteome</keyword>
<dbReference type="InParanoid" id="D7G6A1"/>
<proteinExistence type="predicted"/>
<dbReference type="EMBL" id="FN648960">
    <property type="protein sequence ID" value="CBJ27496.1"/>
    <property type="molecule type" value="Genomic_DNA"/>
</dbReference>
<reference evidence="2 3" key="1">
    <citation type="journal article" date="2010" name="Nature">
        <title>The Ectocarpus genome and the independent evolution of multicellularity in brown algae.</title>
        <authorList>
            <person name="Cock J.M."/>
            <person name="Sterck L."/>
            <person name="Rouze P."/>
            <person name="Scornet D."/>
            <person name="Allen A.E."/>
            <person name="Amoutzias G."/>
            <person name="Anthouard V."/>
            <person name="Artiguenave F."/>
            <person name="Aury J.M."/>
            <person name="Badger J.H."/>
            <person name="Beszteri B."/>
            <person name="Billiau K."/>
            <person name="Bonnet E."/>
            <person name="Bothwell J.H."/>
            <person name="Bowler C."/>
            <person name="Boyen C."/>
            <person name="Brownlee C."/>
            <person name="Carrano C.J."/>
            <person name="Charrier B."/>
            <person name="Cho G.Y."/>
            <person name="Coelho S.M."/>
            <person name="Collen J."/>
            <person name="Corre E."/>
            <person name="Da Silva C."/>
            <person name="Delage L."/>
            <person name="Delaroque N."/>
            <person name="Dittami S.M."/>
            <person name="Doulbeau S."/>
            <person name="Elias M."/>
            <person name="Farnham G."/>
            <person name="Gachon C.M."/>
            <person name="Gschloessl B."/>
            <person name="Heesch S."/>
            <person name="Jabbari K."/>
            <person name="Jubin C."/>
            <person name="Kawai H."/>
            <person name="Kimura K."/>
            <person name="Kloareg B."/>
            <person name="Kupper F.C."/>
            <person name="Lang D."/>
            <person name="Le Bail A."/>
            <person name="Leblanc C."/>
            <person name="Lerouge P."/>
            <person name="Lohr M."/>
            <person name="Lopez P.J."/>
            <person name="Martens C."/>
            <person name="Maumus F."/>
            <person name="Michel G."/>
            <person name="Miranda-Saavedra D."/>
            <person name="Morales J."/>
            <person name="Moreau H."/>
            <person name="Motomura T."/>
            <person name="Nagasato C."/>
            <person name="Napoli C.A."/>
            <person name="Nelson D.R."/>
            <person name="Nyvall-Collen P."/>
            <person name="Peters A.F."/>
            <person name="Pommier C."/>
            <person name="Potin P."/>
            <person name="Poulain J."/>
            <person name="Quesneville H."/>
            <person name="Read B."/>
            <person name="Rensing S.A."/>
            <person name="Ritter A."/>
            <person name="Rousvoal S."/>
            <person name="Samanta M."/>
            <person name="Samson G."/>
            <person name="Schroeder D.C."/>
            <person name="Segurens B."/>
            <person name="Strittmatter M."/>
            <person name="Tonon T."/>
            <person name="Tregear J.W."/>
            <person name="Valentin K."/>
            <person name="von Dassow P."/>
            <person name="Yamagishi T."/>
            <person name="Van de Peer Y."/>
            <person name="Wincker P."/>
        </authorList>
    </citation>
    <scope>NUCLEOTIDE SEQUENCE [LARGE SCALE GENOMIC DNA]</scope>
    <source>
        <strain evidence="3">Ec32 / CCAP1310/4</strain>
    </source>
</reference>
<evidence type="ECO:0000256" key="1">
    <source>
        <dbReference type="SAM" id="MobiDB-lite"/>
    </source>
</evidence>
<evidence type="ECO:0000313" key="2">
    <source>
        <dbReference type="EMBL" id="CBJ27496.1"/>
    </source>
</evidence>
<feature type="region of interest" description="Disordered" evidence="1">
    <location>
        <begin position="59"/>
        <end position="125"/>
    </location>
</feature>
<protein>
    <submittedName>
        <fullName evidence="2">Uncharacterized protein</fullName>
    </submittedName>
</protein>
<dbReference type="Proteomes" id="UP000002630">
    <property type="component" value="Linkage Group LG04"/>
</dbReference>
<accession>D7G6A1</accession>
<dbReference type="AlphaFoldDB" id="D7G6A1"/>
<organism evidence="2 3">
    <name type="scientific">Ectocarpus siliculosus</name>
    <name type="common">Brown alga</name>
    <name type="synonym">Conferva siliculosa</name>
    <dbReference type="NCBI Taxonomy" id="2880"/>
    <lineage>
        <taxon>Eukaryota</taxon>
        <taxon>Sar</taxon>
        <taxon>Stramenopiles</taxon>
        <taxon>Ochrophyta</taxon>
        <taxon>PX clade</taxon>
        <taxon>Phaeophyceae</taxon>
        <taxon>Ectocarpales</taxon>
        <taxon>Ectocarpaceae</taxon>
        <taxon>Ectocarpus</taxon>
    </lineage>
</organism>
<dbReference type="EMBL" id="FN649729">
    <property type="protein sequence ID" value="CBJ27496.1"/>
    <property type="molecule type" value="Genomic_DNA"/>
</dbReference>